<dbReference type="STRING" id="1274631.LMTR13_25640"/>
<name>A0A1B1UJT3_9BRAD</name>
<dbReference type="AlphaFoldDB" id="A0A1B1UJT3"/>
<evidence type="ECO:0000313" key="4">
    <source>
        <dbReference type="Proteomes" id="UP000092839"/>
    </source>
</evidence>
<dbReference type="SUPFAM" id="SSF47203">
    <property type="entry name" value="Acyl-CoA dehydrogenase C-terminal domain-like"/>
    <property type="match status" value="1"/>
</dbReference>
<organism evidence="3 4">
    <name type="scientific">Bradyrhizobium icense</name>
    <dbReference type="NCBI Taxonomy" id="1274631"/>
    <lineage>
        <taxon>Bacteria</taxon>
        <taxon>Pseudomonadati</taxon>
        <taxon>Pseudomonadota</taxon>
        <taxon>Alphaproteobacteria</taxon>
        <taxon>Hyphomicrobiales</taxon>
        <taxon>Nitrobacteraceae</taxon>
        <taxon>Bradyrhizobium</taxon>
    </lineage>
</organism>
<dbReference type="EMBL" id="CP016428">
    <property type="protein sequence ID" value="ANW03031.1"/>
    <property type="molecule type" value="Genomic_DNA"/>
</dbReference>
<protein>
    <recommendedName>
        <fullName evidence="2">Acyl-CoA dehydrogenase/oxidase C-terminal domain-containing protein</fullName>
    </recommendedName>
</protein>
<keyword evidence="4" id="KW-1185">Reference proteome</keyword>
<evidence type="ECO:0000256" key="1">
    <source>
        <dbReference type="ARBA" id="ARBA00022630"/>
    </source>
</evidence>
<reference evidence="3 4" key="1">
    <citation type="submission" date="2016-07" db="EMBL/GenBank/DDBJ databases">
        <title>Complete genome sequence of Bradyrhizobium icense LMTR 13T, a potential inoculant strain isolated from lima bean (Phaseolus lunatus) in Peru.</title>
        <authorList>
            <person name="Ormeno-Orrillo E."/>
            <person name="Duran D."/>
            <person name="Rogel M.A."/>
            <person name="Rey L."/>
            <person name="Imperial J."/>
            <person name="Ruiz-Argueso T."/>
            <person name="Martinez-Romero E."/>
        </authorList>
    </citation>
    <scope>NUCLEOTIDE SEQUENCE [LARGE SCALE GENOMIC DNA]</scope>
    <source>
        <strain evidence="3 4">LMTR 13</strain>
    </source>
</reference>
<sequence length="63" mass="7115">MAHEAVAALARKPSASLPKMQAITLDYLKTREQFGRKIGTFQVLQHRAVDMVVELEQSRSMVM</sequence>
<keyword evidence="1" id="KW-0285">Flavoprotein</keyword>
<dbReference type="KEGG" id="bic:LMTR13_25640"/>
<dbReference type="Pfam" id="PF00441">
    <property type="entry name" value="Acyl-CoA_dh_1"/>
    <property type="match status" value="1"/>
</dbReference>
<dbReference type="InterPro" id="IPR036250">
    <property type="entry name" value="AcylCo_DH-like_C"/>
</dbReference>
<evidence type="ECO:0000259" key="2">
    <source>
        <dbReference type="Pfam" id="PF00441"/>
    </source>
</evidence>
<dbReference type="InterPro" id="IPR009075">
    <property type="entry name" value="AcylCo_DH/oxidase_C"/>
</dbReference>
<feature type="domain" description="Acyl-CoA dehydrogenase/oxidase C-terminal" evidence="2">
    <location>
        <begin position="24"/>
        <end position="63"/>
    </location>
</feature>
<gene>
    <name evidence="3" type="ORF">LMTR13_25640</name>
</gene>
<proteinExistence type="predicted"/>
<accession>A0A1B1UJT3</accession>
<evidence type="ECO:0000313" key="3">
    <source>
        <dbReference type="EMBL" id="ANW03031.1"/>
    </source>
</evidence>
<dbReference type="Proteomes" id="UP000092839">
    <property type="component" value="Chromosome"/>
</dbReference>
<dbReference type="Gene3D" id="1.20.140.10">
    <property type="entry name" value="Butyryl-CoA Dehydrogenase, subunit A, domain 3"/>
    <property type="match status" value="1"/>
</dbReference>
<dbReference type="GO" id="GO:0016627">
    <property type="term" value="F:oxidoreductase activity, acting on the CH-CH group of donors"/>
    <property type="evidence" value="ECO:0007669"/>
    <property type="project" value="InterPro"/>
</dbReference>